<dbReference type="Proteomes" id="UP000031980">
    <property type="component" value="Unassembled WGS sequence"/>
</dbReference>
<dbReference type="EMBL" id="JPIU01000038">
    <property type="protein sequence ID" value="KIO44905.1"/>
    <property type="molecule type" value="Genomic_DNA"/>
</dbReference>
<dbReference type="InterPro" id="IPR051056">
    <property type="entry name" value="Glycosyl_Hydrolase_73"/>
</dbReference>
<name>A0A0C3R5H0_9PORP</name>
<evidence type="ECO:0000256" key="5">
    <source>
        <dbReference type="SAM" id="SignalP"/>
    </source>
</evidence>
<comment type="caution">
    <text evidence="8">The sequence shown here is derived from an EMBL/GenBank/DDBJ whole genome shotgun (WGS) entry which is preliminary data.</text>
</comment>
<reference evidence="8 10" key="1">
    <citation type="submission" date="2014-07" db="EMBL/GenBank/DDBJ databases">
        <title>Porphyromonadaceae bacterium OUH 308042 = ATCC BAA-2681 = DSM 28342 draft genome.</title>
        <authorList>
            <person name="Sydenham T.V."/>
            <person name="Hasman H."/>
            <person name="Justensen U.S."/>
        </authorList>
    </citation>
    <scope>NUCLEOTIDE SEQUENCE [LARGE SCALE GENOMIC DNA]</scope>
    <source>
        <strain evidence="8 10">OUH 308042</strain>
    </source>
</reference>
<sequence>MNKFYFFFIFCLVCYQVAAANPDSRQHYIKKYKDLAIQEMDRTGIPASIKLAQGILESGCGRSELSINANNHFGIKCHDWSGPSFKKDDDRKNECFRKYKSPEQSWVDHSNFLTSRSRYSFLFELPKTDYKGWAKGLKKAGYATAPDYAQKLIRIIEEEKLFIYDRPGKRVKPIPYEMNYTLNGGPDYQQRVVYINNRPCIKIKEGDTFEAIARYFGIPLKRLLAYNDKKETSIRTGMHVFLKHKRNKAPKGYTFHKVKKGDSMYMISQIYGIKLNRLLRYNFMENGGQPQIGEMISLRGYSQLY</sequence>
<dbReference type="AlphaFoldDB" id="A0A0C3R5H0"/>
<dbReference type="EMBL" id="JPIT01000032">
    <property type="protein sequence ID" value="KIO43189.1"/>
    <property type="molecule type" value="Genomic_DNA"/>
</dbReference>
<evidence type="ECO:0000313" key="7">
    <source>
        <dbReference type="EMBL" id="KIO43189.1"/>
    </source>
</evidence>
<dbReference type="PANTHER" id="PTHR33308">
    <property type="entry name" value="PEPTIDOGLYCAN HYDROLASE FLGJ"/>
    <property type="match status" value="1"/>
</dbReference>
<feature type="signal peptide" evidence="5">
    <location>
        <begin position="1"/>
        <end position="19"/>
    </location>
</feature>
<dbReference type="PANTHER" id="PTHR33308:SF9">
    <property type="entry name" value="PEPTIDOGLYCAN HYDROLASE FLGJ"/>
    <property type="match status" value="1"/>
</dbReference>
<evidence type="ECO:0000259" key="6">
    <source>
        <dbReference type="PROSITE" id="PS51782"/>
    </source>
</evidence>
<evidence type="ECO:0000313" key="8">
    <source>
        <dbReference type="EMBL" id="KIO44905.1"/>
    </source>
</evidence>
<organism evidence="8 10">
    <name type="scientific">Sanguibacteroides justesenii</name>
    <dbReference type="NCBI Taxonomy" id="1547597"/>
    <lineage>
        <taxon>Bacteria</taxon>
        <taxon>Pseudomonadati</taxon>
        <taxon>Bacteroidota</taxon>
        <taxon>Bacteroidia</taxon>
        <taxon>Bacteroidales</taxon>
        <taxon>Porphyromonadaceae</taxon>
        <taxon>Sanguibacteroides</taxon>
    </lineage>
</organism>
<dbReference type="SMART" id="SM00047">
    <property type="entry name" value="LYZ2"/>
    <property type="match status" value="1"/>
</dbReference>
<dbReference type="GO" id="GO:0004040">
    <property type="term" value="F:amidase activity"/>
    <property type="evidence" value="ECO:0007669"/>
    <property type="project" value="InterPro"/>
</dbReference>
<keyword evidence="1" id="KW-0929">Antimicrobial</keyword>
<evidence type="ECO:0000256" key="4">
    <source>
        <dbReference type="ARBA" id="ARBA00032108"/>
    </source>
</evidence>
<dbReference type="PROSITE" id="PS51782">
    <property type="entry name" value="LYSM"/>
    <property type="match status" value="1"/>
</dbReference>
<gene>
    <name evidence="8" type="ORF">BA92_07755</name>
    <name evidence="7" type="ORF">IE90_13355</name>
</gene>
<evidence type="ECO:0000313" key="9">
    <source>
        <dbReference type="Proteomes" id="UP000031937"/>
    </source>
</evidence>
<proteinExistence type="predicted"/>
<protein>
    <recommendedName>
        <fullName evidence="4">Peptidoglycan hydrolase</fullName>
    </recommendedName>
</protein>
<keyword evidence="10" id="KW-1185">Reference proteome</keyword>
<evidence type="ECO:0000256" key="1">
    <source>
        <dbReference type="ARBA" id="ARBA00022529"/>
    </source>
</evidence>
<dbReference type="Pfam" id="PF01832">
    <property type="entry name" value="Glucosaminidase"/>
    <property type="match status" value="1"/>
</dbReference>
<feature type="domain" description="LysM" evidence="6">
    <location>
        <begin position="254"/>
        <end position="298"/>
    </location>
</feature>
<dbReference type="SMART" id="SM00257">
    <property type="entry name" value="LysM"/>
    <property type="match status" value="2"/>
</dbReference>
<dbReference type="CDD" id="cd00118">
    <property type="entry name" value="LysM"/>
    <property type="match status" value="2"/>
</dbReference>
<dbReference type="GO" id="GO:0042742">
    <property type="term" value="P:defense response to bacterium"/>
    <property type="evidence" value="ECO:0007669"/>
    <property type="project" value="UniProtKB-KW"/>
</dbReference>
<dbReference type="GO" id="GO:0031640">
    <property type="term" value="P:killing of cells of another organism"/>
    <property type="evidence" value="ECO:0007669"/>
    <property type="project" value="UniProtKB-KW"/>
</dbReference>
<dbReference type="Proteomes" id="UP000031937">
    <property type="component" value="Unassembled WGS sequence"/>
</dbReference>
<dbReference type="Gene3D" id="3.10.350.10">
    <property type="entry name" value="LysM domain"/>
    <property type="match status" value="2"/>
</dbReference>
<dbReference type="Gene3D" id="1.10.530.10">
    <property type="match status" value="1"/>
</dbReference>
<evidence type="ECO:0000256" key="3">
    <source>
        <dbReference type="ARBA" id="ARBA00022801"/>
    </source>
</evidence>
<dbReference type="InterPro" id="IPR018392">
    <property type="entry name" value="LysM"/>
</dbReference>
<dbReference type="InterPro" id="IPR036779">
    <property type="entry name" value="LysM_dom_sf"/>
</dbReference>
<dbReference type="Pfam" id="PF01476">
    <property type="entry name" value="LysM"/>
    <property type="match status" value="2"/>
</dbReference>
<evidence type="ECO:0000313" key="10">
    <source>
        <dbReference type="Proteomes" id="UP000031980"/>
    </source>
</evidence>
<evidence type="ECO:0000256" key="2">
    <source>
        <dbReference type="ARBA" id="ARBA00022638"/>
    </source>
</evidence>
<reference evidence="7 9" key="2">
    <citation type="submission" date="2014-07" db="EMBL/GenBank/DDBJ databases">
        <title>Porphyromonadaceae bacterium OUH 334697 = ATCC BAA-2682 = DSM 28341 draft genome.</title>
        <authorList>
            <person name="Sydenham T.V."/>
            <person name="Hasman H."/>
            <person name="Justesen U.S."/>
        </authorList>
    </citation>
    <scope>NUCLEOTIDE SEQUENCE [LARGE SCALE GENOMIC DNA]</scope>
    <source>
        <strain evidence="7 9">OUH 334697</strain>
    </source>
</reference>
<accession>A0A0C3R5H0</accession>
<dbReference type="SUPFAM" id="SSF54106">
    <property type="entry name" value="LysM domain"/>
    <property type="match status" value="2"/>
</dbReference>
<keyword evidence="5" id="KW-0732">Signal</keyword>
<keyword evidence="3" id="KW-0378">Hydrolase</keyword>
<keyword evidence="2" id="KW-0081">Bacteriolytic enzyme</keyword>
<dbReference type="InterPro" id="IPR002901">
    <property type="entry name" value="MGlyc_endo_b_GlcNAc-like_dom"/>
</dbReference>
<feature type="chain" id="PRO_5043118874" description="Peptidoglycan hydrolase" evidence="5">
    <location>
        <begin position="20"/>
        <end position="305"/>
    </location>
</feature>
<dbReference type="OrthoDB" id="977752at2"/>